<dbReference type="AlphaFoldDB" id="A0A9N8VAZ0"/>
<organism evidence="1 2">
    <name type="scientific">Acaulospora morrowiae</name>
    <dbReference type="NCBI Taxonomy" id="94023"/>
    <lineage>
        <taxon>Eukaryota</taxon>
        <taxon>Fungi</taxon>
        <taxon>Fungi incertae sedis</taxon>
        <taxon>Mucoromycota</taxon>
        <taxon>Glomeromycotina</taxon>
        <taxon>Glomeromycetes</taxon>
        <taxon>Diversisporales</taxon>
        <taxon>Acaulosporaceae</taxon>
        <taxon>Acaulospora</taxon>
    </lineage>
</organism>
<comment type="caution">
    <text evidence="1">The sequence shown here is derived from an EMBL/GenBank/DDBJ whole genome shotgun (WGS) entry which is preliminary data.</text>
</comment>
<dbReference type="OrthoDB" id="2428671at2759"/>
<reference evidence="1" key="1">
    <citation type="submission" date="2021-06" db="EMBL/GenBank/DDBJ databases">
        <authorList>
            <person name="Kallberg Y."/>
            <person name="Tangrot J."/>
            <person name="Rosling A."/>
        </authorList>
    </citation>
    <scope>NUCLEOTIDE SEQUENCE</scope>
    <source>
        <strain evidence="1">CL551</strain>
    </source>
</reference>
<sequence>MPEKCSGCNKKRSLIYGNGDMCTNCYSAQFQFVNSGNLNIDNLIKSTYGNNLKNRLEWIPFEEFTDIQRVTEGGFSTIFTALWVKGRITGYSKVGFDRAGSEKIILKVLKDSKNIDSAFIKEVE</sequence>
<dbReference type="Proteomes" id="UP000789342">
    <property type="component" value="Unassembled WGS sequence"/>
</dbReference>
<evidence type="ECO:0000313" key="2">
    <source>
        <dbReference type="Proteomes" id="UP000789342"/>
    </source>
</evidence>
<name>A0A9N8VAZ0_9GLOM</name>
<gene>
    <name evidence="1" type="ORF">AMORRO_LOCUS446</name>
</gene>
<proteinExistence type="predicted"/>
<dbReference type="EMBL" id="CAJVPV010000114">
    <property type="protein sequence ID" value="CAG8443317.1"/>
    <property type="molecule type" value="Genomic_DNA"/>
</dbReference>
<protein>
    <submittedName>
        <fullName evidence="1">12336_t:CDS:1</fullName>
    </submittedName>
</protein>
<accession>A0A9N8VAZ0</accession>
<evidence type="ECO:0000313" key="1">
    <source>
        <dbReference type="EMBL" id="CAG8443317.1"/>
    </source>
</evidence>
<keyword evidence="2" id="KW-1185">Reference proteome</keyword>